<protein>
    <recommendedName>
        <fullName evidence="4">tRNA pseudouridine synthase A</fullName>
        <ecNumber evidence="4">5.4.99.12</ecNumber>
    </recommendedName>
    <alternativeName>
        <fullName evidence="4">tRNA pseudouridine(38-40) synthase</fullName>
    </alternativeName>
    <alternativeName>
        <fullName evidence="4">tRNA pseudouridylate synthase I</fullName>
    </alternativeName>
    <alternativeName>
        <fullName evidence="4">tRNA-uridine isomerase I</fullName>
    </alternativeName>
</protein>
<feature type="domain" description="Pseudouridine synthase I TruA alpha/beta" evidence="8">
    <location>
        <begin position="9"/>
        <end position="103"/>
    </location>
</feature>
<evidence type="ECO:0000256" key="2">
    <source>
        <dbReference type="ARBA" id="ARBA00022694"/>
    </source>
</evidence>
<evidence type="ECO:0000256" key="4">
    <source>
        <dbReference type="HAMAP-Rule" id="MF_00171"/>
    </source>
</evidence>
<dbReference type="Proteomes" id="UP000001508">
    <property type="component" value="Chromosome"/>
</dbReference>
<organism evidence="9 10">
    <name type="scientific">Desulfurivibrio alkaliphilus (strain DSM 19089 / UNIQEM U267 / AHT2)</name>
    <dbReference type="NCBI Taxonomy" id="589865"/>
    <lineage>
        <taxon>Bacteria</taxon>
        <taxon>Pseudomonadati</taxon>
        <taxon>Thermodesulfobacteriota</taxon>
        <taxon>Desulfobulbia</taxon>
        <taxon>Desulfobulbales</taxon>
        <taxon>Desulfobulbaceae</taxon>
        <taxon>Desulfurivibrio</taxon>
    </lineage>
</organism>
<dbReference type="STRING" id="589865.DaAHT2_0355"/>
<dbReference type="eggNOG" id="COG0101">
    <property type="taxonomic scope" value="Bacteria"/>
</dbReference>
<comment type="subunit">
    <text evidence="4">Homodimer.</text>
</comment>
<dbReference type="HAMAP" id="MF_00171">
    <property type="entry name" value="TruA"/>
    <property type="match status" value="1"/>
</dbReference>
<dbReference type="KEGG" id="dak:DaAHT2_0355"/>
<comment type="catalytic activity">
    <reaction evidence="4 7">
        <text>uridine(38/39/40) in tRNA = pseudouridine(38/39/40) in tRNA</text>
        <dbReference type="Rhea" id="RHEA:22376"/>
        <dbReference type="Rhea" id="RHEA-COMP:10085"/>
        <dbReference type="Rhea" id="RHEA-COMP:10087"/>
        <dbReference type="ChEBI" id="CHEBI:65314"/>
        <dbReference type="ChEBI" id="CHEBI:65315"/>
        <dbReference type="EC" id="5.4.99.12"/>
    </reaction>
</comment>
<dbReference type="InterPro" id="IPR001406">
    <property type="entry name" value="PsdUridine_synth_TruA"/>
</dbReference>
<reference evidence="10" key="1">
    <citation type="submission" date="2010-02" db="EMBL/GenBank/DDBJ databases">
        <title>Complete sequence of Desulfurivibrio alkaliphilus AHT2.</title>
        <authorList>
            <consortium name="US DOE Joint Genome Institute"/>
            <person name="Pitluck S."/>
            <person name="Chertkov O."/>
            <person name="Detter J.C."/>
            <person name="Han C."/>
            <person name="Tapia R."/>
            <person name="Larimer F."/>
            <person name="Land M."/>
            <person name="Hauser L."/>
            <person name="Kyrpides N."/>
            <person name="Mikhailova N."/>
            <person name="Sorokin D.Y."/>
            <person name="Muyzer G."/>
            <person name="Woyke T."/>
        </authorList>
    </citation>
    <scope>NUCLEOTIDE SEQUENCE [LARGE SCALE GENOMIC DNA]</scope>
    <source>
        <strain evidence="10">DSM 19089 / UNIQEM U267 / AHT2</strain>
    </source>
</reference>
<comment type="function">
    <text evidence="4">Formation of pseudouridine at positions 38, 39 and 40 in the anticodon stem and loop of transfer RNAs.</text>
</comment>
<dbReference type="NCBIfam" id="TIGR00071">
    <property type="entry name" value="hisT_truA"/>
    <property type="match status" value="1"/>
</dbReference>
<dbReference type="Pfam" id="PF01416">
    <property type="entry name" value="PseudoU_synth_1"/>
    <property type="match status" value="2"/>
</dbReference>
<evidence type="ECO:0000256" key="6">
    <source>
        <dbReference type="PIRSR" id="PIRSR001430-2"/>
    </source>
</evidence>
<evidence type="ECO:0000256" key="5">
    <source>
        <dbReference type="PIRSR" id="PIRSR001430-1"/>
    </source>
</evidence>
<dbReference type="InterPro" id="IPR020095">
    <property type="entry name" value="PsdUridine_synth_TruA_C"/>
</dbReference>
<keyword evidence="3 4" id="KW-0413">Isomerase</keyword>
<dbReference type="OrthoDB" id="9811823at2"/>
<dbReference type="CDD" id="cd02570">
    <property type="entry name" value="PseudoU_synth_EcTruA"/>
    <property type="match status" value="1"/>
</dbReference>
<sequence>MVKVKLTIAYDGTDFAGWQRQLNRPTIQAVVEEALARMLGEQVVLHGAGRTDAGVHALGMVASFNAPRRLPLAAYRLGLNSMLPPAIRIMAADEAADDFHARFSAKGKLYRYCFSTAAVMPPCRRLYRAHLPGPFAAERVRQLLPQMLGEHDFSTFEAAGSRDRDRAGGRGGVRRLNLLQLEQEDPAGQEFCFELGGDGFLRHMVRNIVGTLVAIGQGRPLAEPVALLVGRDRARAGPTAPACGLTLVKVIY</sequence>
<gene>
    <name evidence="4" type="primary">truA</name>
    <name evidence="9" type="ordered locus">DaAHT2_0355</name>
</gene>
<dbReference type="FunFam" id="3.30.70.580:FF:000001">
    <property type="entry name" value="tRNA pseudouridine synthase A"/>
    <property type="match status" value="1"/>
</dbReference>
<dbReference type="SUPFAM" id="SSF55120">
    <property type="entry name" value="Pseudouridine synthase"/>
    <property type="match status" value="1"/>
</dbReference>
<comment type="caution">
    <text evidence="4">Lacks conserved residue(s) required for the propagation of feature annotation.</text>
</comment>
<feature type="active site" description="Nucleophile" evidence="4 5">
    <location>
        <position position="52"/>
    </location>
</feature>
<dbReference type="PIRSF" id="PIRSF001430">
    <property type="entry name" value="tRNA_psdUrid_synth"/>
    <property type="match status" value="1"/>
</dbReference>
<keyword evidence="2 4" id="KW-0819">tRNA processing</keyword>
<comment type="similarity">
    <text evidence="1 4 7">Belongs to the tRNA pseudouridine synthase TruA family.</text>
</comment>
<dbReference type="InterPro" id="IPR020094">
    <property type="entry name" value="TruA/RsuA/RluB/E/F_N"/>
</dbReference>
<dbReference type="HOGENOM" id="CLU_014673_0_1_7"/>
<evidence type="ECO:0000313" key="9">
    <source>
        <dbReference type="EMBL" id="ADH85061.1"/>
    </source>
</evidence>
<dbReference type="Gene3D" id="3.30.70.580">
    <property type="entry name" value="Pseudouridine synthase I, catalytic domain, N-terminal subdomain"/>
    <property type="match status" value="1"/>
</dbReference>
<dbReference type="PANTHER" id="PTHR11142:SF0">
    <property type="entry name" value="TRNA PSEUDOURIDINE SYNTHASE-LIKE 1"/>
    <property type="match status" value="1"/>
</dbReference>
<keyword evidence="10" id="KW-1185">Reference proteome</keyword>
<dbReference type="PANTHER" id="PTHR11142">
    <property type="entry name" value="PSEUDOURIDYLATE SYNTHASE"/>
    <property type="match status" value="1"/>
</dbReference>
<evidence type="ECO:0000256" key="1">
    <source>
        <dbReference type="ARBA" id="ARBA00009375"/>
    </source>
</evidence>
<evidence type="ECO:0000313" key="10">
    <source>
        <dbReference type="Proteomes" id="UP000001508"/>
    </source>
</evidence>
<dbReference type="EMBL" id="CP001940">
    <property type="protein sequence ID" value="ADH85061.1"/>
    <property type="molecule type" value="Genomic_DNA"/>
</dbReference>
<dbReference type="EC" id="5.4.99.12" evidence="4"/>
<accession>D6YZQ4</accession>
<dbReference type="InParanoid" id="D6YZQ4"/>
<evidence type="ECO:0000259" key="8">
    <source>
        <dbReference type="Pfam" id="PF01416"/>
    </source>
</evidence>
<proteinExistence type="inferred from homology"/>
<feature type="domain" description="Pseudouridine synthase I TruA alpha/beta" evidence="8">
    <location>
        <begin position="147"/>
        <end position="252"/>
    </location>
</feature>
<dbReference type="GO" id="GO:0160147">
    <property type="term" value="F:tRNA pseudouridine(38-40) synthase activity"/>
    <property type="evidence" value="ECO:0007669"/>
    <property type="project" value="UniProtKB-EC"/>
</dbReference>
<dbReference type="AlphaFoldDB" id="D6YZQ4"/>
<dbReference type="InterPro" id="IPR020103">
    <property type="entry name" value="PsdUridine_synth_cat_dom_sf"/>
</dbReference>
<dbReference type="FunCoup" id="D6YZQ4">
    <property type="interactions" value="405"/>
</dbReference>
<evidence type="ECO:0000256" key="3">
    <source>
        <dbReference type="ARBA" id="ARBA00023235"/>
    </source>
</evidence>
<dbReference type="RefSeq" id="WP_013162592.1">
    <property type="nucleotide sequence ID" value="NC_014216.1"/>
</dbReference>
<feature type="binding site" evidence="4 6">
    <location>
        <position position="110"/>
    </location>
    <ligand>
        <name>substrate</name>
    </ligand>
</feature>
<evidence type="ECO:0000256" key="7">
    <source>
        <dbReference type="RuleBase" id="RU003792"/>
    </source>
</evidence>
<dbReference type="GO" id="GO:0031119">
    <property type="term" value="P:tRNA pseudouridine synthesis"/>
    <property type="evidence" value="ECO:0007669"/>
    <property type="project" value="UniProtKB-UniRule"/>
</dbReference>
<name>D6YZQ4_DESAT</name>
<dbReference type="GO" id="GO:0003723">
    <property type="term" value="F:RNA binding"/>
    <property type="evidence" value="ECO:0007669"/>
    <property type="project" value="InterPro"/>
</dbReference>
<dbReference type="InterPro" id="IPR020097">
    <property type="entry name" value="PsdUridine_synth_TruA_a/b_dom"/>
</dbReference>
<dbReference type="Gene3D" id="3.30.70.660">
    <property type="entry name" value="Pseudouridine synthase I, catalytic domain, C-terminal subdomain"/>
    <property type="match status" value="1"/>
</dbReference>